<proteinExistence type="predicted"/>
<evidence type="ECO:0000313" key="2">
    <source>
        <dbReference type="Proteomes" id="UP000593579"/>
    </source>
</evidence>
<accession>A0A7J9CE22</accession>
<gene>
    <name evidence="1" type="ORF">Gogos_009222</name>
</gene>
<sequence>KTNSRLVFQKLGSQILTYSVECNKVVDCIAKADGGVIEQLVILEDPPHYVR</sequence>
<keyword evidence="2" id="KW-1185">Reference proteome</keyword>
<comment type="caution">
    <text evidence="1">The sequence shown here is derived from an EMBL/GenBank/DDBJ whole genome shotgun (WGS) entry which is preliminary data.</text>
</comment>
<protein>
    <submittedName>
        <fullName evidence="1">Uncharacterized protein</fullName>
    </submittedName>
</protein>
<dbReference type="OrthoDB" id="957255at2759"/>
<dbReference type="AlphaFoldDB" id="A0A7J9CE22"/>
<evidence type="ECO:0000313" key="1">
    <source>
        <dbReference type="EMBL" id="MBA0746729.1"/>
    </source>
</evidence>
<reference evidence="1 2" key="1">
    <citation type="journal article" date="2019" name="Genome Biol. Evol.">
        <title>Insights into the evolution of the New World diploid cottons (Gossypium, subgenus Houzingenia) based on genome sequencing.</title>
        <authorList>
            <person name="Grover C.E."/>
            <person name="Arick M.A. 2nd"/>
            <person name="Thrash A."/>
            <person name="Conover J.L."/>
            <person name="Sanders W.S."/>
            <person name="Peterson D.G."/>
            <person name="Frelichowski J.E."/>
            <person name="Scheffler J.A."/>
            <person name="Scheffler B.E."/>
            <person name="Wendel J.F."/>
        </authorList>
    </citation>
    <scope>NUCLEOTIDE SEQUENCE [LARGE SCALE GENOMIC DNA]</scope>
    <source>
        <strain evidence="1">5</strain>
        <tissue evidence="1">Leaf</tissue>
    </source>
</reference>
<dbReference type="EMBL" id="JABEZY010000009">
    <property type="protein sequence ID" value="MBA0746729.1"/>
    <property type="molecule type" value="Genomic_DNA"/>
</dbReference>
<feature type="non-terminal residue" evidence="1">
    <location>
        <position position="1"/>
    </location>
</feature>
<name>A0A7J9CE22_GOSGO</name>
<dbReference type="Proteomes" id="UP000593579">
    <property type="component" value="Unassembled WGS sequence"/>
</dbReference>
<organism evidence="1 2">
    <name type="scientific">Gossypium gossypioides</name>
    <name type="common">Mexican cotton</name>
    <name type="synonym">Selera gossypioides</name>
    <dbReference type="NCBI Taxonomy" id="34282"/>
    <lineage>
        <taxon>Eukaryota</taxon>
        <taxon>Viridiplantae</taxon>
        <taxon>Streptophyta</taxon>
        <taxon>Embryophyta</taxon>
        <taxon>Tracheophyta</taxon>
        <taxon>Spermatophyta</taxon>
        <taxon>Magnoliopsida</taxon>
        <taxon>eudicotyledons</taxon>
        <taxon>Gunneridae</taxon>
        <taxon>Pentapetalae</taxon>
        <taxon>rosids</taxon>
        <taxon>malvids</taxon>
        <taxon>Malvales</taxon>
        <taxon>Malvaceae</taxon>
        <taxon>Malvoideae</taxon>
        <taxon>Gossypium</taxon>
    </lineage>
</organism>